<evidence type="ECO:0000259" key="2">
    <source>
        <dbReference type="Pfam" id="PF13926"/>
    </source>
</evidence>
<dbReference type="PANTHER" id="PTHR14689">
    <property type="entry name" value="PHORBOL-ESTER_DAG-TYPE DOMAIN-CONTAINING PROTEIN"/>
    <property type="match status" value="1"/>
</dbReference>
<feature type="compositionally biased region" description="Basic and acidic residues" evidence="1">
    <location>
        <begin position="79"/>
        <end position="98"/>
    </location>
</feature>
<feature type="compositionally biased region" description="Basic residues" evidence="1">
    <location>
        <begin position="317"/>
        <end position="326"/>
    </location>
</feature>
<evidence type="ECO:0000313" key="3">
    <source>
        <dbReference type="EMBL" id="KAJ2681180.1"/>
    </source>
</evidence>
<organism evidence="3 4">
    <name type="scientific">Coemansia spiralis</name>
    <dbReference type="NCBI Taxonomy" id="417178"/>
    <lineage>
        <taxon>Eukaryota</taxon>
        <taxon>Fungi</taxon>
        <taxon>Fungi incertae sedis</taxon>
        <taxon>Zoopagomycota</taxon>
        <taxon>Kickxellomycotina</taxon>
        <taxon>Kickxellomycetes</taxon>
        <taxon>Kickxellales</taxon>
        <taxon>Kickxellaceae</taxon>
        <taxon>Coemansia</taxon>
    </lineage>
</organism>
<name>A0A9W8GCV9_9FUNG</name>
<dbReference type="OrthoDB" id="21499at2759"/>
<feature type="region of interest" description="Disordered" evidence="1">
    <location>
        <begin position="70"/>
        <end position="98"/>
    </location>
</feature>
<feature type="region of interest" description="Disordered" evidence="1">
    <location>
        <begin position="1"/>
        <end position="55"/>
    </location>
</feature>
<comment type="caution">
    <text evidence="3">The sequence shown here is derived from an EMBL/GenBank/DDBJ whole genome shotgun (WGS) entry which is preliminary data.</text>
</comment>
<dbReference type="EMBL" id="JANBTW010000001">
    <property type="protein sequence ID" value="KAJ2681180.1"/>
    <property type="molecule type" value="Genomic_DNA"/>
</dbReference>
<feature type="region of interest" description="Disordered" evidence="1">
    <location>
        <begin position="127"/>
        <end position="152"/>
    </location>
</feature>
<feature type="region of interest" description="Disordered" evidence="1">
    <location>
        <begin position="300"/>
        <end position="326"/>
    </location>
</feature>
<feature type="compositionally biased region" description="Polar residues" evidence="1">
    <location>
        <begin position="127"/>
        <end position="144"/>
    </location>
</feature>
<evidence type="ECO:0000256" key="1">
    <source>
        <dbReference type="SAM" id="MobiDB-lite"/>
    </source>
</evidence>
<dbReference type="AlphaFoldDB" id="A0A9W8GCV9"/>
<feature type="region of interest" description="Disordered" evidence="1">
    <location>
        <begin position="540"/>
        <end position="560"/>
    </location>
</feature>
<evidence type="ECO:0000313" key="4">
    <source>
        <dbReference type="Proteomes" id="UP001151518"/>
    </source>
</evidence>
<accession>A0A9W8GCV9</accession>
<feature type="compositionally biased region" description="Polar residues" evidence="1">
    <location>
        <begin position="540"/>
        <end position="551"/>
    </location>
</feature>
<dbReference type="GO" id="GO:0005634">
    <property type="term" value="C:nucleus"/>
    <property type="evidence" value="ECO:0007669"/>
    <property type="project" value="TreeGrafter"/>
</dbReference>
<sequence length="655" mass="74445">MFSDSGSDSGEVDDFYAAGEEKRDERDSSIEEVAEAVSQPKRSYNTQRLFPPRMDFMDEESARNYRQILAKNRKNTGRTIKDPKELIKGHDRSTNHQHLSEIDEAVSSDELPDSALSVVEPTNNIINTGARRTSRPRTLQISDSEATDDPDALDERAILNHRLRSSKTSSRPSLSRFEQARLRLRQPPKVLDTDNSDYEIDDVSEKEAQTHSQFVDDIENTSSDDSSKMDILETESDTNHHTRNSVLVIRDSSDEGDEDFISETEETYLASKPTSSDTKMGKFLTVFEPRRRRYMQQKLTMRRRTTDTTDTNLPSKSKVKSPKSKVKLAKGYSQELDDDLADFIVDDDEIEKDEQSNAIGESENEEARSIWRSAHKDYGSDIELSDGSEKSAAPKLGLGGRDDLKDLMPEEFSQFDLPTSFKAYVQYLVYWLRNGHKKPAMSNKNARYFFFAYITVSRVIDSVEQSLVDSSAWVDKFRRDLHSYPEIQISRITAIQGCDACHFRKNRTATFCICLLGKPYNRDILIPPRPGESVIATSARIQSDSESINSDSDFESLSPRREQRNVKYNVGRTCKQRSKVGHELHHYFYHLSTLVEIALSTLAFSDIENVDTTTATWEEADPDDLVDLMDSQGIIDKLYAGFKDLVSRSKSGFAS</sequence>
<reference evidence="3" key="1">
    <citation type="submission" date="2022-07" db="EMBL/GenBank/DDBJ databases">
        <title>Phylogenomic reconstructions and comparative analyses of Kickxellomycotina fungi.</title>
        <authorList>
            <person name="Reynolds N.K."/>
            <person name="Stajich J.E."/>
            <person name="Barry K."/>
            <person name="Grigoriev I.V."/>
            <person name="Crous P."/>
            <person name="Smith M.E."/>
        </authorList>
    </citation>
    <scope>NUCLEOTIDE SEQUENCE</scope>
    <source>
        <strain evidence="3">NRRL 3115</strain>
    </source>
</reference>
<dbReference type="InterPro" id="IPR025451">
    <property type="entry name" value="DUF4211"/>
</dbReference>
<feature type="domain" description="DUF4211" evidence="2">
    <location>
        <begin position="395"/>
        <end position="523"/>
    </location>
</feature>
<protein>
    <recommendedName>
        <fullName evidence="2">DUF4211 domain-containing protein</fullName>
    </recommendedName>
</protein>
<dbReference type="Pfam" id="PF13926">
    <property type="entry name" value="DUF4211"/>
    <property type="match status" value="1"/>
</dbReference>
<feature type="compositionally biased region" description="Basic and acidic residues" evidence="1">
    <location>
        <begin position="19"/>
        <end position="29"/>
    </location>
</feature>
<dbReference type="Proteomes" id="UP001151518">
    <property type="component" value="Unassembled WGS sequence"/>
</dbReference>
<dbReference type="PANTHER" id="PTHR14689:SF0">
    <property type="entry name" value="COILED-COIL DOMAIN-CONTAINING PROTEIN 82"/>
    <property type="match status" value="1"/>
</dbReference>
<gene>
    <name evidence="3" type="ORF">GGI25_000135</name>
</gene>
<feature type="compositionally biased region" description="Low complexity" evidence="1">
    <location>
        <begin position="166"/>
        <end position="176"/>
    </location>
</feature>
<feature type="region of interest" description="Disordered" evidence="1">
    <location>
        <begin position="164"/>
        <end position="227"/>
    </location>
</feature>
<proteinExistence type="predicted"/>